<feature type="coiled-coil region" evidence="1">
    <location>
        <begin position="453"/>
        <end position="499"/>
    </location>
</feature>
<evidence type="ECO:0000313" key="5">
    <source>
        <dbReference type="Proteomes" id="UP000694255"/>
    </source>
</evidence>
<feature type="compositionally biased region" description="Basic and acidic residues" evidence="2">
    <location>
        <begin position="171"/>
        <end position="186"/>
    </location>
</feature>
<feature type="compositionally biased region" description="Basic and acidic residues" evidence="2">
    <location>
        <begin position="94"/>
        <end position="119"/>
    </location>
</feature>
<accession>A0A8J5UYA7</accession>
<dbReference type="Proteomes" id="UP000694255">
    <property type="component" value="Unassembled WGS sequence"/>
</dbReference>
<name>A0A8J5UYA7_9ASCO</name>
<dbReference type="RefSeq" id="XP_049264422.1">
    <property type="nucleotide sequence ID" value="XM_049406028.1"/>
</dbReference>
<feature type="compositionally biased region" description="Basic and acidic residues" evidence="2">
    <location>
        <begin position="290"/>
        <end position="301"/>
    </location>
</feature>
<evidence type="ECO:0000256" key="1">
    <source>
        <dbReference type="SAM" id="Coils"/>
    </source>
</evidence>
<evidence type="ECO:0000259" key="3">
    <source>
        <dbReference type="Pfam" id="PF20778"/>
    </source>
</evidence>
<feature type="region of interest" description="Disordered" evidence="2">
    <location>
        <begin position="84"/>
        <end position="119"/>
    </location>
</feature>
<evidence type="ECO:0000256" key="2">
    <source>
        <dbReference type="SAM" id="MobiDB-lite"/>
    </source>
</evidence>
<feature type="domain" description="SLS1 C-terminal" evidence="3">
    <location>
        <begin position="940"/>
        <end position="1252"/>
    </location>
</feature>
<keyword evidence="1" id="KW-0175">Coiled coil</keyword>
<dbReference type="Pfam" id="PF20778">
    <property type="entry name" value="SLS1_C"/>
    <property type="match status" value="1"/>
</dbReference>
<sequence length="1258" mass="142093">MFLRRVALTRGGATGANRISSTVVSSASVPSRYVLHYNHHHISTRQFWNGWLPPKAEEQKKKEEINGVDGLKIKAGNKPALGDSEVLVEGGVEVGEKPNPVEEGLETKTESEDIRSGDKTSEFEDIEAGFIDELPSTKKLETDQLKPEQIVVTESKEAFEDSELGSIDELVSEKKPIAETEPEKVKDSLVSKDTFENFEASSIDELFSRSNKNDVKPELTESTEAQIALPADLDSIPVRGSSGSFHNEGHEFLDDFVSIPNSETKSESIETVPVPQDTIENFEASSIDELFSRTNKEEPKPEQAQSTTSPNTDSHGSLLNLEDFEFENQNTPPPTTTSTTTTNSNSTAEESPFSTFGLEAFGFQTTTTTTTHQEGSYVHSSLQPNQLIIGDKSKRIFLNQSDIYKPYDRALRLTPPLGKTYLAKTTGIKALQSKSAAKRATKKGSKMGKTKVVAEEEETVEDVVEKKDEKTKNIVLSKEDRLKQEAESLVKRRENALKLVTSVNEVVAGAEGNTKKKNKKVSSDIEIDELVEMMELVRPIHKSGKVRKTIGNQEFVDLSKRMQGMFMRKHLLAYVEHMRALGSNVDKCPSRATKQDIIKTICEYIWQTKIKDPQHPEQKESEQQVHVMTQTSFKLDDPKLIFHLQNSNILRQWKDQYGLDVYFANQTIYFQGPSPLKLAEPLLIGAINNFVSAPFNFSKIISRFGPNQFSLEKFQSMAKVYIEPGSDNIYTVSASSETELKQFERLYHSISGQNPHLNTSISDQSALDARSYIPYSLLDRFGWIEKLFSYFMPEKPALEKIENGVYQRLVDEIGRKDAKRLRREINEALTDDVKKEENEVVKKEEEDDELAAALEDIKVAAKEEGEEKKVELGEKKNNGNEVEEAIDDLFSVLKERQPSDAAEKTDGSKKVHEDLSDFLELNEEYEGFELQLMDPEETTTKQGEMESSLEKEEPLIEKPRVSISDYFTKEQVDEIYNKVNDISYIKDLKGVEKENIFSSAITVNFGTIFMKQTSSDKLFPEVPNTPNKNSQFEFVTNDNLVQDFITQLPLFNTDHETNQKLELSFEPELSEEGKVKYPPVVIQIDTSFGAVSVAESIVASVEAHNKVLVPINNGICDLEISKVVLGDLLVPEIDKQRKEYNEEDNEMGITLRRFRNQPELLKFFEKSNLRISSNQKIDVDEEVELYIGDDKVKYIHTGLMIMNEILFNYHDLPICLRISEGGTLGGRKVEIEVGHGEIPREEFDDFLIKMLQIVHNSS</sequence>
<feature type="region of interest" description="Disordered" evidence="2">
    <location>
        <begin position="263"/>
        <end position="351"/>
    </location>
</feature>
<comment type="caution">
    <text evidence="4">The sequence shown here is derived from an EMBL/GenBank/DDBJ whole genome shotgun (WGS) entry which is preliminary data.</text>
</comment>
<dbReference type="OrthoDB" id="5392646at2759"/>
<dbReference type="InterPro" id="IPR048401">
    <property type="entry name" value="SLS1_C"/>
</dbReference>
<feature type="compositionally biased region" description="Low complexity" evidence="2">
    <location>
        <begin position="336"/>
        <end position="347"/>
    </location>
</feature>
<reference evidence="4 5" key="1">
    <citation type="journal article" date="2021" name="DNA Res.">
        <title>Genome analysis of Candida subhashii reveals its hybrid nature and dual mitochondrial genome conformations.</title>
        <authorList>
            <person name="Mixao V."/>
            <person name="Hegedusova E."/>
            <person name="Saus E."/>
            <person name="Pryszcz L.P."/>
            <person name="Cillingova A."/>
            <person name="Nosek J."/>
            <person name="Gabaldon T."/>
        </authorList>
    </citation>
    <scope>NUCLEOTIDE SEQUENCE [LARGE SCALE GENOMIC DNA]</scope>
    <source>
        <strain evidence="4 5">CBS 10753</strain>
    </source>
</reference>
<dbReference type="GeneID" id="73469095"/>
<gene>
    <name evidence="4" type="ORF">J8A68_002294</name>
</gene>
<keyword evidence="5" id="KW-1185">Reference proteome</keyword>
<feature type="region of interest" description="Disordered" evidence="2">
    <location>
        <begin position="156"/>
        <end position="186"/>
    </location>
</feature>
<organism evidence="4 5">
    <name type="scientific">[Candida] subhashii</name>
    <dbReference type="NCBI Taxonomy" id="561895"/>
    <lineage>
        <taxon>Eukaryota</taxon>
        <taxon>Fungi</taxon>
        <taxon>Dikarya</taxon>
        <taxon>Ascomycota</taxon>
        <taxon>Saccharomycotina</taxon>
        <taxon>Pichiomycetes</taxon>
        <taxon>Debaryomycetaceae</taxon>
        <taxon>Spathaspora</taxon>
    </lineage>
</organism>
<feature type="compositionally biased region" description="Polar residues" evidence="2">
    <location>
        <begin position="303"/>
        <end position="317"/>
    </location>
</feature>
<dbReference type="EMBL" id="JAGSYN010000104">
    <property type="protein sequence ID" value="KAG7664190.1"/>
    <property type="molecule type" value="Genomic_DNA"/>
</dbReference>
<dbReference type="AlphaFoldDB" id="A0A8J5UYA7"/>
<evidence type="ECO:0000313" key="4">
    <source>
        <dbReference type="EMBL" id="KAG7664190.1"/>
    </source>
</evidence>
<protein>
    <submittedName>
        <fullName evidence="4">SLS1</fullName>
    </submittedName>
</protein>
<feature type="coiled-coil region" evidence="1">
    <location>
        <begin position="818"/>
        <end position="863"/>
    </location>
</feature>
<proteinExistence type="predicted"/>